<keyword evidence="6" id="KW-0418">Kinase</keyword>
<evidence type="ECO:0000256" key="5">
    <source>
        <dbReference type="ARBA" id="ARBA00022741"/>
    </source>
</evidence>
<dbReference type="InterPro" id="IPR004654">
    <property type="entry name" value="ROK_glcA"/>
</dbReference>
<dbReference type="GO" id="GO:0004340">
    <property type="term" value="F:glucokinase activity"/>
    <property type="evidence" value="ECO:0007669"/>
    <property type="project" value="UniProtKB-EC"/>
</dbReference>
<dbReference type="AlphaFoldDB" id="A0ABD5FAM2"/>
<evidence type="ECO:0000256" key="4">
    <source>
        <dbReference type="ARBA" id="ARBA00022679"/>
    </source>
</evidence>
<organism evidence="9 10">
    <name type="scientific">Enterococcus avium</name>
    <name type="common">Streptococcus avium</name>
    <dbReference type="NCBI Taxonomy" id="33945"/>
    <lineage>
        <taxon>Bacteria</taxon>
        <taxon>Bacillati</taxon>
        <taxon>Bacillota</taxon>
        <taxon>Bacilli</taxon>
        <taxon>Lactobacillales</taxon>
        <taxon>Enterococcaceae</taxon>
        <taxon>Enterococcus</taxon>
    </lineage>
</organism>
<name>A0ABD5FAM2_ENTAV</name>
<keyword evidence="4 9" id="KW-0808">Transferase</keyword>
<proteinExistence type="inferred from homology"/>
<dbReference type="EMBL" id="JARPWY010000043">
    <property type="protein sequence ID" value="MDT2515411.1"/>
    <property type="molecule type" value="Genomic_DNA"/>
</dbReference>
<dbReference type="InterPro" id="IPR043129">
    <property type="entry name" value="ATPase_NBD"/>
</dbReference>
<evidence type="ECO:0000256" key="3">
    <source>
        <dbReference type="ARBA" id="ARBA00014701"/>
    </source>
</evidence>
<dbReference type="Proteomes" id="UP001264335">
    <property type="component" value="Unassembled WGS sequence"/>
</dbReference>
<evidence type="ECO:0000313" key="10">
    <source>
        <dbReference type="Proteomes" id="UP001264335"/>
    </source>
</evidence>
<evidence type="ECO:0000256" key="2">
    <source>
        <dbReference type="ARBA" id="ARBA00012323"/>
    </source>
</evidence>
<protein>
    <recommendedName>
        <fullName evidence="3">Glucokinase</fullName>
        <ecNumber evidence="2">2.7.1.2</ecNumber>
    </recommendedName>
    <alternativeName>
        <fullName evidence="8">Glucose kinase</fullName>
    </alternativeName>
</protein>
<comment type="caution">
    <text evidence="9">The sequence shown here is derived from an EMBL/GenBank/DDBJ whole genome shotgun (WGS) entry which is preliminary data.</text>
</comment>
<dbReference type="Gene3D" id="3.30.420.40">
    <property type="match status" value="2"/>
</dbReference>
<gene>
    <name evidence="9" type="ORF">P7D79_14390</name>
</gene>
<dbReference type="GO" id="GO:0005524">
    <property type="term" value="F:ATP binding"/>
    <property type="evidence" value="ECO:0007669"/>
    <property type="project" value="UniProtKB-KW"/>
</dbReference>
<dbReference type="Pfam" id="PF00480">
    <property type="entry name" value="ROK"/>
    <property type="match status" value="1"/>
</dbReference>
<evidence type="ECO:0000313" key="9">
    <source>
        <dbReference type="EMBL" id="MDT2515411.1"/>
    </source>
</evidence>
<dbReference type="EC" id="2.7.1.2" evidence="2"/>
<evidence type="ECO:0000256" key="1">
    <source>
        <dbReference type="ARBA" id="ARBA00006479"/>
    </source>
</evidence>
<reference evidence="9 10" key="1">
    <citation type="submission" date="2023-03" db="EMBL/GenBank/DDBJ databases">
        <authorList>
            <person name="Shen W."/>
            <person name="Cai J."/>
        </authorList>
    </citation>
    <scope>NUCLEOTIDE SEQUENCE [LARGE SCALE GENOMIC DNA]</scope>
    <source>
        <strain evidence="9 10">Y2</strain>
    </source>
</reference>
<comment type="similarity">
    <text evidence="1">Belongs to the ROK (NagC/XylR) family.</text>
</comment>
<evidence type="ECO:0000256" key="6">
    <source>
        <dbReference type="ARBA" id="ARBA00022777"/>
    </source>
</evidence>
<dbReference type="RefSeq" id="WP_161169153.1">
    <property type="nucleotide sequence ID" value="NZ_JAHLOU010000005.1"/>
</dbReference>
<evidence type="ECO:0000256" key="8">
    <source>
        <dbReference type="ARBA" id="ARBA00032386"/>
    </source>
</evidence>
<dbReference type="SUPFAM" id="SSF53067">
    <property type="entry name" value="Actin-like ATPase domain"/>
    <property type="match status" value="1"/>
</dbReference>
<keyword evidence="5" id="KW-0547">Nucleotide-binding</keyword>
<dbReference type="InterPro" id="IPR049874">
    <property type="entry name" value="ROK_cs"/>
</dbReference>
<dbReference type="InterPro" id="IPR000600">
    <property type="entry name" value="ROK"/>
</dbReference>
<dbReference type="PANTHER" id="PTHR18964:SF149">
    <property type="entry name" value="BIFUNCTIONAL UDP-N-ACETYLGLUCOSAMINE 2-EPIMERASE_N-ACETYLMANNOSAMINE KINASE"/>
    <property type="match status" value="1"/>
</dbReference>
<keyword evidence="7" id="KW-0067">ATP-binding</keyword>
<dbReference type="NCBIfam" id="TIGR00744">
    <property type="entry name" value="ROK_glcA_fam"/>
    <property type="match status" value="1"/>
</dbReference>
<sequence length="323" mass="34182">MKDLIMGIDVGGTTIKIGLIKDQGEILKQWSIATNKANQGSRIVPDIIESIQAQLKSMAIDHTTIRGIGMGSPGAVDRNMGTVSGAYNLNWENTQPIKARFEDAFGLPFYLDNDANVAALGEKWQGSGDNLANVVFITLGTGVGGGIVVHNDLVTGTHGCAGEIGHLHVTDNPVFQCTCGNQGCLESVASATGMLHLSKDLAQKFSEKSALKKKILSESTLTVKEVFDEARQQEPLALLILNTFSAYIGLACSHIANILDPDRIIIGGGIAAAGELLLSAINENYERHVFPKAKDKEVLTLATLGNDAGILGAAYLVLSSQKG</sequence>
<evidence type="ECO:0000256" key="7">
    <source>
        <dbReference type="ARBA" id="ARBA00022840"/>
    </source>
</evidence>
<accession>A0ABD5FAM2</accession>
<dbReference type="PROSITE" id="PS01125">
    <property type="entry name" value="ROK"/>
    <property type="match status" value="1"/>
</dbReference>
<dbReference type="PANTHER" id="PTHR18964">
    <property type="entry name" value="ROK (REPRESSOR, ORF, KINASE) FAMILY"/>
    <property type="match status" value="1"/>
</dbReference>